<keyword evidence="1" id="KW-1133">Transmembrane helix</keyword>
<keyword evidence="1" id="KW-0472">Membrane</keyword>
<evidence type="ECO:0000313" key="3">
    <source>
        <dbReference type="Proteomes" id="UP000319818"/>
    </source>
</evidence>
<dbReference type="RefSeq" id="WP_142103782.1">
    <property type="nucleotide sequence ID" value="NZ_VFPH01000002.1"/>
</dbReference>
<dbReference type="AlphaFoldDB" id="A0A543FSV8"/>
<keyword evidence="1" id="KW-0812">Transmembrane</keyword>
<dbReference type="EMBL" id="VFPH01000002">
    <property type="protein sequence ID" value="TQM36915.1"/>
    <property type="molecule type" value="Genomic_DNA"/>
</dbReference>
<organism evidence="2 3">
    <name type="scientific">Pseudonocardia cypriaca</name>
    <dbReference type="NCBI Taxonomy" id="882449"/>
    <lineage>
        <taxon>Bacteria</taxon>
        <taxon>Bacillati</taxon>
        <taxon>Actinomycetota</taxon>
        <taxon>Actinomycetes</taxon>
        <taxon>Pseudonocardiales</taxon>
        <taxon>Pseudonocardiaceae</taxon>
        <taxon>Pseudonocardia</taxon>
    </lineage>
</organism>
<feature type="transmembrane region" description="Helical" evidence="1">
    <location>
        <begin position="12"/>
        <end position="39"/>
    </location>
</feature>
<accession>A0A543FSV8</accession>
<reference evidence="2 3" key="1">
    <citation type="submission" date="2019-06" db="EMBL/GenBank/DDBJ databases">
        <title>Sequencing the genomes of 1000 actinobacteria strains.</title>
        <authorList>
            <person name="Klenk H.-P."/>
        </authorList>
    </citation>
    <scope>NUCLEOTIDE SEQUENCE [LARGE SCALE GENOMIC DNA]</scope>
    <source>
        <strain evidence="2 3">DSM 45511</strain>
    </source>
</reference>
<protein>
    <submittedName>
        <fullName evidence="2">Putative membrane protein</fullName>
    </submittedName>
</protein>
<gene>
    <name evidence="2" type="ORF">FB388_4107</name>
</gene>
<comment type="caution">
    <text evidence="2">The sequence shown here is derived from an EMBL/GenBank/DDBJ whole genome shotgun (WGS) entry which is preliminary data.</text>
</comment>
<dbReference type="Proteomes" id="UP000319818">
    <property type="component" value="Unassembled WGS sequence"/>
</dbReference>
<name>A0A543FSV8_9PSEU</name>
<dbReference type="OrthoDB" id="3748887at2"/>
<evidence type="ECO:0000313" key="2">
    <source>
        <dbReference type="EMBL" id="TQM36915.1"/>
    </source>
</evidence>
<keyword evidence="3" id="KW-1185">Reference proteome</keyword>
<proteinExistence type="predicted"/>
<sequence length="88" mass="9940">MMWWYGPGTGGWAMALMGIGMILFWALIILGLIAVIRYLQTTGDRPREERATPEELLAERFAGGEIDEQEYCQRLDTLHGRSGPAVKR</sequence>
<evidence type="ECO:0000256" key="1">
    <source>
        <dbReference type="SAM" id="Phobius"/>
    </source>
</evidence>